<keyword evidence="1" id="KW-1133">Transmembrane helix</keyword>
<evidence type="ECO:0000313" key="2">
    <source>
        <dbReference type="Proteomes" id="UP001652581"/>
    </source>
</evidence>
<name>A0ABM5E1B3_VICPA</name>
<feature type="transmembrane region" description="Helical" evidence="1">
    <location>
        <begin position="80"/>
        <end position="104"/>
    </location>
</feature>
<keyword evidence="1" id="KW-0472">Membrane</keyword>
<dbReference type="RefSeq" id="XP_072826946.1">
    <property type="nucleotide sequence ID" value="XM_072970845.1"/>
</dbReference>
<gene>
    <name evidence="3" type="primary">LOC140699065</name>
</gene>
<keyword evidence="1" id="KW-0812">Transmembrane</keyword>
<proteinExistence type="predicted"/>
<sequence>MTRCLGVTVAPFFPHADGFRLYIITKIYCPVWGSVSIQGSLGMNTVSAIIAVLGTYLAIQEEIILWQEITWKYSHETVFLIARLTGMLVLFLMEVCAALSLSIFGCRVACSINNVVVLLPNNDNKPSAVSPEHDYEEVTVQ</sequence>
<organism evidence="2 3">
    <name type="scientific">Vicugna pacos</name>
    <name type="common">Alpaca</name>
    <name type="synonym">Lama pacos</name>
    <dbReference type="NCBI Taxonomy" id="30538"/>
    <lineage>
        <taxon>Eukaryota</taxon>
        <taxon>Metazoa</taxon>
        <taxon>Chordata</taxon>
        <taxon>Craniata</taxon>
        <taxon>Vertebrata</taxon>
        <taxon>Euteleostomi</taxon>
        <taxon>Mammalia</taxon>
        <taxon>Eutheria</taxon>
        <taxon>Laurasiatheria</taxon>
        <taxon>Artiodactyla</taxon>
        <taxon>Tylopoda</taxon>
        <taxon>Camelidae</taxon>
        <taxon>Vicugna</taxon>
    </lineage>
</organism>
<dbReference type="GeneID" id="140699065"/>
<dbReference type="Proteomes" id="UP001652581">
    <property type="component" value="Chromosome 10"/>
</dbReference>
<protein>
    <submittedName>
        <fullName evidence="3">Membrane-spanning 4-domains subfamily A member 4A-like</fullName>
    </submittedName>
</protein>
<evidence type="ECO:0000313" key="3">
    <source>
        <dbReference type="RefSeq" id="XP_072826946.1"/>
    </source>
</evidence>
<accession>A0ABM5E1B3</accession>
<evidence type="ECO:0000256" key="1">
    <source>
        <dbReference type="SAM" id="Phobius"/>
    </source>
</evidence>
<reference evidence="3" key="1">
    <citation type="submission" date="2025-08" db="UniProtKB">
        <authorList>
            <consortium name="RefSeq"/>
        </authorList>
    </citation>
    <scope>IDENTIFICATION</scope>
</reference>
<keyword evidence="2" id="KW-1185">Reference proteome</keyword>
<feature type="transmembrane region" description="Helical" evidence="1">
    <location>
        <begin position="41"/>
        <end position="59"/>
    </location>
</feature>